<evidence type="ECO:0000259" key="11">
    <source>
        <dbReference type="Pfam" id="PF13967"/>
    </source>
</evidence>
<keyword evidence="5 9" id="KW-1133">Transmembrane helix</keyword>
<feature type="region of interest" description="Disordered" evidence="8">
    <location>
        <begin position="1056"/>
        <end position="1080"/>
    </location>
</feature>
<feature type="transmembrane region" description="Helical" evidence="9">
    <location>
        <begin position="666"/>
        <end position="686"/>
    </location>
</feature>
<dbReference type="AlphaFoldDB" id="A0A061BFD6"/>
<comment type="similarity">
    <text evidence="2">Belongs to the CSC1 (TC 1.A.17) family.</text>
</comment>
<dbReference type="InterPro" id="IPR027815">
    <property type="entry name" value="CSC1/OSCA1-like_cyt"/>
</dbReference>
<dbReference type="InterPro" id="IPR003864">
    <property type="entry name" value="CSC1/OSCA1-like_7TM"/>
</dbReference>
<dbReference type="OrthoDB" id="2150324at2759"/>
<feature type="region of interest" description="Disordered" evidence="8">
    <location>
        <begin position="863"/>
        <end position="1040"/>
    </location>
</feature>
<dbReference type="GO" id="GO:0005886">
    <property type="term" value="C:plasma membrane"/>
    <property type="evidence" value="ECO:0007669"/>
    <property type="project" value="TreeGrafter"/>
</dbReference>
<dbReference type="EMBL" id="LK052954">
    <property type="protein sequence ID" value="CDR48665.1"/>
    <property type="molecule type" value="Genomic_DNA"/>
</dbReference>
<name>A0A061BFD6_RHOTO</name>
<feature type="compositionally biased region" description="Low complexity" evidence="8">
    <location>
        <begin position="894"/>
        <end position="905"/>
    </location>
</feature>
<evidence type="ECO:0000256" key="3">
    <source>
        <dbReference type="ARBA" id="ARBA00022448"/>
    </source>
</evidence>
<proteinExistence type="inferred from homology"/>
<dbReference type="Pfam" id="PF13967">
    <property type="entry name" value="RSN1_TM"/>
    <property type="match status" value="1"/>
</dbReference>
<dbReference type="PANTHER" id="PTHR13018:SF149">
    <property type="entry name" value="DOMAIN PROTEIN, PUTATIVE (AFU_ORTHOLOGUE AFUA_3G11660)-RELATED"/>
    <property type="match status" value="1"/>
</dbReference>
<evidence type="ECO:0000256" key="8">
    <source>
        <dbReference type="SAM" id="MobiDB-lite"/>
    </source>
</evidence>
<keyword evidence="4 9" id="KW-0812">Transmembrane</keyword>
<feature type="compositionally biased region" description="Polar residues" evidence="8">
    <location>
        <begin position="880"/>
        <end position="891"/>
    </location>
</feature>
<feature type="transmembrane region" description="Helical" evidence="9">
    <location>
        <begin position="112"/>
        <end position="136"/>
    </location>
</feature>
<accession>A0A061BFD6</accession>
<evidence type="ECO:0000259" key="12">
    <source>
        <dbReference type="Pfam" id="PF14703"/>
    </source>
</evidence>
<evidence type="ECO:0000313" key="13">
    <source>
        <dbReference type="EMBL" id="CDR48665.1"/>
    </source>
</evidence>
<evidence type="ECO:0000256" key="6">
    <source>
        <dbReference type="ARBA" id="ARBA00023136"/>
    </source>
</evidence>
<feature type="transmembrane region" description="Helical" evidence="9">
    <location>
        <begin position="577"/>
        <end position="597"/>
    </location>
</feature>
<keyword evidence="7" id="KW-0175">Coiled coil</keyword>
<feature type="transmembrane region" description="Helical" evidence="9">
    <location>
        <begin position="535"/>
        <end position="557"/>
    </location>
</feature>
<feature type="domain" description="CSC1/OSCA1-like 7TM region" evidence="10">
    <location>
        <begin position="377"/>
        <end position="657"/>
    </location>
</feature>
<feature type="transmembrane region" description="Helical" evidence="9">
    <location>
        <begin position="156"/>
        <end position="176"/>
    </location>
</feature>
<feature type="compositionally biased region" description="Polar residues" evidence="8">
    <location>
        <begin position="931"/>
        <end position="942"/>
    </location>
</feature>
<dbReference type="Pfam" id="PF14703">
    <property type="entry name" value="PHM7_cyt"/>
    <property type="match status" value="1"/>
</dbReference>
<evidence type="ECO:0000256" key="2">
    <source>
        <dbReference type="ARBA" id="ARBA00007779"/>
    </source>
</evidence>
<evidence type="ECO:0000256" key="4">
    <source>
        <dbReference type="ARBA" id="ARBA00022692"/>
    </source>
</evidence>
<feature type="domain" description="CSC1/OSCA1-like cytosolic" evidence="12">
    <location>
        <begin position="201"/>
        <end position="365"/>
    </location>
</feature>
<evidence type="ECO:0000256" key="5">
    <source>
        <dbReference type="ARBA" id="ARBA00022989"/>
    </source>
</evidence>
<evidence type="ECO:0000259" key="10">
    <source>
        <dbReference type="Pfam" id="PF02714"/>
    </source>
</evidence>
<keyword evidence="6 9" id="KW-0472">Membrane</keyword>
<feature type="domain" description="CSC1/OSCA1-like N-terminal transmembrane" evidence="11">
    <location>
        <begin position="27"/>
        <end position="177"/>
    </location>
</feature>
<feature type="transmembrane region" description="Helical" evidence="9">
    <location>
        <begin position="640"/>
        <end position="660"/>
    </location>
</feature>
<evidence type="ECO:0000256" key="7">
    <source>
        <dbReference type="SAM" id="Coils"/>
    </source>
</evidence>
<dbReference type="GO" id="GO:0005227">
    <property type="term" value="F:calcium-activated cation channel activity"/>
    <property type="evidence" value="ECO:0007669"/>
    <property type="project" value="InterPro"/>
</dbReference>
<keyword evidence="3" id="KW-0813">Transport</keyword>
<organism evidence="13">
    <name type="scientific">Rhodotorula toruloides</name>
    <name type="common">Yeast</name>
    <name type="synonym">Rhodosporidium toruloides</name>
    <dbReference type="NCBI Taxonomy" id="5286"/>
    <lineage>
        <taxon>Eukaryota</taxon>
        <taxon>Fungi</taxon>
        <taxon>Dikarya</taxon>
        <taxon>Basidiomycota</taxon>
        <taxon>Pucciniomycotina</taxon>
        <taxon>Microbotryomycetes</taxon>
        <taxon>Sporidiobolales</taxon>
        <taxon>Sporidiobolaceae</taxon>
        <taxon>Rhodotorula</taxon>
    </lineage>
</organism>
<evidence type="ECO:0000256" key="9">
    <source>
        <dbReference type="SAM" id="Phobius"/>
    </source>
</evidence>
<evidence type="ECO:0000256" key="1">
    <source>
        <dbReference type="ARBA" id="ARBA00004141"/>
    </source>
</evidence>
<dbReference type="InterPro" id="IPR032880">
    <property type="entry name" value="CSC1/OSCA1-like_N"/>
</dbReference>
<feature type="compositionally biased region" description="Polar residues" evidence="8">
    <location>
        <begin position="989"/>
        <end position="1004"/>
    </location>
</feature>
<feature type="transmembrane region" description="Helical" evidence="9">
    <location>
        <begin position="27"/>
        <end position="48"/>
    </location>
</feature>
<feature type="coiled-coil region" evidence="7">
    <location>
        <begin position="295"/>
        <end position="322"/>
    </location>
</feature>
<feature type="transmembrane region" description="Helical" evidence="9">
    <location>
        <begin position="423"/>
        <end position="452"/>
    </location>
</feature>
<comment type="subcellular location">
    <subcellularLocation>
        <location evidence="1">Membrane</location>
        <topology evidence="1">Multi-pass membrane protein</topology>
    </subcellularLocation>
</comment>
<gene>
    <name evidence="13" type="ORF">RHTO0S_19e01970g</name>
</gene>
<feature type="transmembrane region" description="Helical" evidence="9">
    <location>
        <begin position="473"/>
        <end position="498"/>
    </location>
</feature>
<reference evidence="13" key="1">
    <citation type="journal article" date="2014" name="Genome Announc.">
        <title>Draft genome sequence of Rhodosporidium toruloides CECT1137, an oleaginous yeast of biotechnological interest.</title>
        <authorList>
            <person name="Morin N."/>
            <person name="Calcas X."/>
            <person name="Devillers H."/>
            <person name="Durrens P."/>
            <person name="Sherman D.J."/>
            <person name="Nicaud J.-M."/>
            <person name="Neuveglise C."/>
        </authorList>
    </citation>
    <scope>NUCLEOTIDE SEQUENCE</scope>
    <source>
        <strain evidence="13">CECT1137</strain>
    </source>
</reference>
<feature type="transmembrane region" description="Helical" evidence="9">
    <location>
        <begin position="603"/>
        <end position="619"/>
    </location>
</feature>
<feature type="transmembrane region" description="Helical" evidence="9">
    <location>
        <begin position="378"/>
        <end position="411"/>
    </location>
</feature>
<dbReference type="Pfam" id="PF02714">
    <property type="entry name" value="RSN1_7TM"/>
    <property type="match status" value="1"/>
</dbReference>
<sequence length="1080" mass="120177">MSDAQEATNAIFDAYESRLTRIGGPAVGIQLALMVGVGLAAIIGFSVLRPNNSVVYQPKLKYAADDKRPPKIGKGIFDWVRPVLTLKEQEMMALMGLDSVAYLRFLRMCRNMFICIAALTCAVLIPINVVYNLRYVKEDNRNYLLILTMSKVKGNWLWAHVVATYVLTFMAFFFIWTNYDAIVRLRWQWFRSPAYQDMLYARSLMITQVNKKFQTDAGLAGLLASLNIPYPTSAVHIGRRFGALPALIKKHNEAVEELEHVLTTYFKNPDRLPTQRPVKRIGGHMGLGGQKVDAIDYLTEKIKRLEQRIDVARAQIHERKAENYGFASFESVPYAHIVAKTLRGKRRHGAHFDLAPQPKDLIWDNLQMTDAARTKNKFFGGILLVLLCGFYTIPLVAVALLANLAALSAYVGFINTWVSDYPYLFSAFVGIVPPILTFLLQMILPMIIRWIASLQGATTHSQSDRIVTARYSAFLFITQFIIFSLLGVIVQVVSQIVIQIQGHASASKIWDYLQTVPDKLQNTYMIQSTYWLTVFPLRGASACFDLAQIISLLVVWFKTRMFGRTPREIREATKPPYFDFPVYYSNHLLVVAVAMVYAPIAPLVGLFGAGVFAVSYYVYKYQNLYVSVPRTETGGRLWNVVVNRVLTALILMHIFMAVSIGLQTNWFYAIALAPPAVCVLIFKIILDRKFIDRFRWYIPGEVEMAEVHMHRADARKNRLEKRFGHDALSEPLWTPMLHKNVQHLLPTIYNGRIEQGETKVGGKTVEQNVAGGLTFAMMEAHDLTVDRAAYLREREEDEMTISTAFNNRAHRPGAPSVAGTDVDDYFAGRHAEYLKHGAAMSRSGTPFNPGTPEELPAELQRMPTYDDQTPGSFFGMDGRTTPNASTDNLIQHAQPYQYPPSYSSPDRSLPHHARGMSGSPRIGGPPVGHRTNASQTSFSSLSGAGAYEPGMQQAHPLDLAQYGRQGPPPPVGMARGPGARSASVDSYAGQWQPQHTAARSQQSIDFAYGGAAPRGDPRRMSGPYGGAGGPQERLAQGVSAAPAAYGAAAYADFGSGGAPRYAPLNPDGSESTEYLPQRRR</sequence>
<dbReference type="PANTHER" id="PTHR13018">
    <property type="entry name" value="PROBABLE MEMBRANE PROTEIN DUF221-RELATED"/>
    <property type="match status" value="1"/>
</dbReference>
<protein>
    <submittedName>
        <fullName evidence="13">RHTO0S19e01970g1_1</fullName>
    </submittedName>
</protein>
<dbReference type="InterPro" id="IPR045122">
    <property type="entry name" value="Csc1-like"/>
</dbReference>